<gene>
    <name evidence="11" type="ORF">PHATR_46639</name>
</gene>
<feature type="transmembrane region" description="Helical" evidence="8">
    <location>
        <begin position="1089"/>
        <end position="1110"/>
    </location>
</feature>
<dbReference type="EMBL" id="CP001141">
    <property type="protein sequence ID" value="ACI65086.1"/>
    <property type="molecule type" value="Genomic_DNA"/>
</dbReference>
<organism evidence="11 12">
    <name type="scientific">Phaeodactylum tricornutum (strain CCAP 1055/1)</name>
    <dbReference type="NCBI Taxonomy" id="556484"/>
    <lineage>
        <taxon>Eukaryota</taxon>
        <taxon>Sar</taxon>
        <taxon>Stramenopiles</taxon>
        <taxon>Ochrophyta</taxon>
        <taxon>Bacillariophyta</taxon>
        <taxon>Bacillariophyceae</taxon>
        <taxon>Bacillariophycidae</taxon>
        <taxon>Naviculales</taxon>
        <taxon>Phaeodactylaceae</taxon>
        <taxon>Phaeodactylum</taxon>
    </lineage>
</organism>
<feature type="transmembrane region" description="Helical" evidence="8">
    <location>
        <begin position="1163"/>
        <end position="1187"/>
    </location>
</feature>
<evidence type="ECO:0000259" key="10">
    <source>
        <dbReference type="Pfam" id="PF13967"/>
    </source>
</evidence>
<dbReference type="RefSeq" id="XP_002185616.1">
    <property type="nucleotide sequence ID" value="XM_002185580.1"/>
</dbReference>
<evidence type="ECO:0000256" key="8">
    <source>
        <dbReference type="SAM" id="Phobius"/>
    </source>
</evidence>
<keyword evidence="4 8" id="KW-0812">Transmembrane</keyword>
<dbReference type="Proteomes" id="UP000000759">
    <property type="component" value="Chromosome 11"/>
</dbReference>
<evidence type="ECO:0000256" key="6">
    <source>
        <dbReference type="ARBA" id="ARBA00023136"/>
    </source>
</evidence>
<proteinExistence type="inferred from homology"/>
<evidence type="ECO:0000256" key="1">
    <source>
        <dbReference type="ARBA" id="ARBA00004141"/>
    </source>
</evidence>
<dbReference type="InterPro" id="IPR045122">
    <property type="entry name" value="Csc1-like"/>
</dbReference>
<feature type="compositionally biased region" description="Basic and acidic residues" evidence="7">
    <location>
        <begin position="740"/>
        <end position="759"/>
    </location>
</feature>
<keyword evidence="5 8" id="KW-1133">Transmembrane helix</keyword>
<feature type="region of interest" description="Disordered" evidence="7">
    <location>
        <begin position="719"/>
        <end position="780"/>
    </location>
</feature>
<keyword evidence="6 8" id="KW-0472">Membrane</keyword>
<evidence type="ECO:0000256" key="7">
    <source>
        <dbReference type="SAM" id="MobiDB-lite"/>
    </source>
</evidence>
<feature type="domain" description="CSC1/OSCA1-like 7TM region" evidence="9">
    <location>
        <begin position="958"/>
        <end position="1230"/>
    </location>
</feature>
<comment type="subcellular location">
    <subcellularLocation>
        <location evidence="1">Membrane</location>
        <topology evidence="1">Multi-pass membrane protein</topology>
    </subcellularLocation>
</comment>
<dbReference type="PANTHER" id="PTHR13018">
    <property type="entry name" value="PROBABLE MEMBRANE PROTEIN DUF221-RELATED"/>
    <property type="match status" value="1"/>
</dbReference>
<dbReference type="HOGENOM" id="CLU_251196_0_0_1"/>
<evidence type="ECO:0008006" key="13">
    <source>
        <dbReference type="Google" id="ProtNLM"/>
    </source>
</evidence>
<feature type="transmembrane region" description="Helical" evidence="8">
    <location>
        <begin position="1208"/>
        <end position="1229"/>
    </location>
</feature>
<evidence type="ECO:0000259" key="9">
    <source>
        <dbReference type="Pfam" id="PF02714"/>
    </source>
</evidence>
<dbReference type="GeneID" id="7204479"/>
<feature type="transmembrane region" description="Helical" evidence="8">
    <location>
        <begin position="1235"/>
        <end position="1255"/>
    </location>
</feature>
<dbReference type="InParanoid" id="B5Y3A8"/>
<feature type="transmembrane region" description="Helical" evidence="8">
    <location>
        <begin position="1052"/>
        <end position="1077"/>
    </location>
</feature>
<dbReference type="InterPro" id="IPR032880">
    <property type="entry name" value="CSC1/OSCA1-like_N"/>
</dbReference>
<dbReference type="PANTHER" id="PTHR13018:SF5">
    <property type="entry name" value="RE44586P"/>
    <property type="match status" value="1"/>
</dbReference>
<feature type="region of interest" description="Disordered" evidence="7">
    <location>
        <begin position="1349"/>
        <end position="1392"/>
    </location>
</feature>
<dbReference type="GO" id="GO:0005227">
    <property type="term" value="F:calcium-activated cation channel activity"/>
    <property type="evidence" value="ECO:0007669"/>
    <property type="project" value="InterPro"/>
</dbReference>
<evidence type="ECO:0000256" key="2">
    <source>
        <dbReference type="ARBA" id="ARBA00007779"/>
    </source>
</evidence>
<feature type="transmembrane region" description="Helical" evidence="8">
    <location>
        <begin position="302"/>
        <end position="321"/>
    </location>
</feature>
<keyword evidence="3" id="KW-0813">Transport</keyword>
<reference evidence="12" key="2">
    <citation type="submission" date="2008-08" db="EMBL/GenBank/DDBJ databases">
        <authorList>
            <consortium name="Diatom Consortium"/>
            <person name="Grigoriev I."/>
            <person name="Grimwood J."/>
            <person name="Kuo A."/>
            <person name="Otillar R.P."/>
            <person name="Salamov A."/>
            <person name="Detter J.C."/>
            <person name="Lindquist E."/>
            <person name="Shapiro H."/>
            <person name="Lucas S."/>
            <person name="Glavina del Rio T."/>
            <person name="Pitluck S."/>
            <person name="Rokhsar D."/>
            <person name="Bowler C."/>
        </authorList>
    </citation>
    <scope>GENOME REANNOTATION</scope>
    <source>
        <strain evidence="12">CCAP 1055/1</strain>
    </source>
</reference>
<feature type="transmembrane region" description="Helical" evidence="8">
    <location>
        <begin position="1122"/>
        <end position="1143"/>
    </location>
</feature>
<reference evidence="11 12" key="1">
    <citation type="journal article" date="2008" name="Nature">
        <title>The Phaeodactylum genome reveals the evolutionary history of diatom genomes.</title>
        <authorList>
            <person name="Bowler C."/>
            <person name="Allen A.E."/>
            <person name="Badger J.H."/>
            <person name="Grimwood J."/>
            <person name="Jabbari K."/>
            <person name="Kuo A."/>
            <person name="Maheswari U."/>
            <person name="Martens C."/>
            <person name="Maumus F."/>
            <person name="Otillar R.P."/>
            <person name="Rayko E."/>
            <person name="Salamov A."/>
            <person name="Vandepoele K."/>
            <person name="Beszteri B."/>
            <person name="Gruber A."/>
            <person name="Heijde M."/>
            <person name="Katinka M."/>
            <person name="Mock T."/>
            <person name="Valentin K."/>
            <person name="Verret F."/>
            <person name="Berges J.A."/>
            <person name="Brownlee C."/>
            <person name="Cadoret J.P."/>
            <person name="Chiovitti A."/>
            <person name="Choi C.J."/>
            <person name="Coesel S."/>
            <person name="De Martino A."/>
            <person name="Detter J.C."/>
            <person name="Durkin C."/>
            <person name="Falciatore A."/>
            <person name="Fournet J."/>
            <person name="Haruta M."/>
            <person name="Huysman M.J."/>
            <person name="Jenkins B.D."/>
            <person name="Jiroutova K."/>
            <person name="Jorgensen R.E."/>
            <person name="Joubert Y."/>
            <person name="Kaplan A."/>
            <person name="Kroger N."/>
            <person name="Kroth P.G."/>
            <person name="La Roche J."/>
            <person name="Lindquist E."/>
            <person name="Lommer M."/>
            <person name="Martin-Jezequel V."/>
            <person name="Lopez P.J."/>
            <person name="Lucas S."/>
            <person name="Mangogna M."/>
            <person name="McGinnis K."/>
            <person name="Medlin L.K."/>
            <person name="Montsant A."/>
            <person name="Oudot-Le Secq M.P."/>
            <person name="Napoli C."/>
            <person name="Obornik M."/>
            <person name="Parker M.S."/>
            <person name="Petit J.L."/>
            <person name="Porcel B.M."/>
            <person name="Poulsen N."/>
            <person name="Robison M."/>
            <person name="Rychlewski L."/>
            <person name="Rynearson T.A."/>
            <person name="Schmutz J."/>
            <person name="Shapiro H."/>
            <person name="Siaut M."/>
            <person name="Stanley M."/>
            <person name="Sussman M.R."/>
            <person name="Taylor A.R."/>
            <person name="Vardi A."/>
            <person name="von Dassow P."/>
            <person name="Vyverman W."/>
            <person name="Willis A."/>
            <person name="Wyrwicz L.S."/>
            <person name="Rokhsar D.S."/>
            <person name="Weissenbach J."/>
            <person name="Armbrust E.V."/>
            <person name="Green B.R."/>
            <person name="Van de Peer Y."/>
            <person name="Grigoriev I.V."/>
        </authorList>
    </citation>
    <scope>NUCLEOTIDE SEQUENCE [LARGE SCALE GENOMIC DNA]</scope>
    <source>
        <strain evidence="11 12">CCAP 1055/1</strain>
    </source>
</reference>
<evidence type="ECO:0000313" key="12">
    <source>
        <dbReference type="Proteomes" id="UP000000759"/>
    </source>
</evidence>
<dbReference type="KEGG" id="pti:PHATR_46639"/>
<accession>B5Y3A8</accession>
<keyword evidence="12" id="KW-1185">Reference proteome</keyword>
<evidence type="ECO:0000256" key="3">
    <source>
        <dbReference type="ARBA" id="ARBA00022448"/>
    </source>
</evidence>
<feature type="compositionally biased region" description="Polar residues" evidence="7">
    <location>
        <begin position="1351"/>
        <end position="1369"/>
    </location>
</feature>
<evidence type="ECO:0000256" key="4">
    <source>
        <dbReference type="ARBA" id="ARBA00022692"/>
    </source>
</evidence>
<dbReference type="Pfam" id="PF13967">
    <property type="entry name" value="RSN1_TM"/>
    <property type="match status" value="1"/>
</dbReference>
<evidence type="ECO:0000313" key="11">
    <source>
        <dbReference type="EMBL" id="ACI65086.1"/>
    </source>
</evidence>
<dbReference type="Pfam" id="PF02714">
    <property type="entry name" value="RSN1_7TM"/>
    <property type="match status" value="1"/>
</dbReference>
<dbReference type="eggNOG" id="KOG1134">
    <property type="taxonomic scope" value="Eukaryota"/>
</dbReference>
<dbReference type="InterPro" id="IPR003864">
    <property type="entry name" value="CSC1/OSCA1-like_7TM"/>
</dbReference>
<dbReference type="OrthoDB" id="2150324at2759"/>
<feature type="transmembrane region" description="Helical" evidence="8">
    <location>
        <begin position="115"/>
        <end position="137"/>
    </location>
</feature>
<feature type="transmembrane region" description="Helical" evidence="8">
    <location>
        <begin position="960"/>
        <end position="984"/>
    </location>
</feature>
<dbReference type="GO" id="GO:0005886">
    <property type="term" value="C:plasma membrane"/>
    <property type="evidence" value="ECO:0007669"/>
    <property type="project" value="TreeGrafter"/>
</dbReference>
<dbReference type="PaxDb" id="2850-Phatr46639"/>
<protein>
    <recommendedName>
        <fullName evidence="13">CSC1/OSCA1-like 7TM region domain-containing protein</fullName>
    </recommendedName>
</protein>
<feature type="transmembrane region" description="Helical" evidence="8">
    <location>
        <begin position="221"/>
        <end position="242"/>
    </location>
</feature>
<evidence type="ECO:0000256" key="5">
    <source>
        <dbReference type="ARBA" id="ARBA00022989"/>
    </source>
</evidence>
<comment type="similarity">
    <text evidence="2">Belongs to the CSC1 (TC 1.A.17) family.</text>
</comment>
<name>B5Y3A8_PHATC</name>
<feature type="domain" description="CSC1/OSCA1-like N-terminal transmembrane" evidence="10">
    <location>
        <begin position="209"/>
        <end position="323"/>
    </location>
</feature>
<sequence>MCAFVSICVKRADNILTATASSCSRHFGVPQALNRWRPTQSTVQGNKDDAFPAQFSHSLSTISVTAPPVAANHKPRGAPFHCLAYHRHNQSTLVAKVDRYLSSFHLFIMTTLETIGFTVAGGAVMLVTSMGLFGLAVRVRHPFIAPRATARPRDVIHNPRPKHKSQNRGNAFFGWIGWTLGLSYDTMLRGVPGTGTRGNGMSGSMLRVNLDGIVLLRFHALCLRLTALATVLLVLFILPLYLSAQCYRIDPEEALGQAECASTVYNLTNYEQTTIANVPSLSGSRFWSTIVHPDHSGVLLRLYAVVIVFLIMTGYLLHLLYQEWIHVLALRRVYYLEYDVWGERREELKQTLLFDEISKQKRKNMKRFTFSEPDELTEESRRNHFETAEKHLTVRDPWIPHPEQRDTVPNVSLYSVLVGGLPSLPDYAADTIDTEATISFSRRESMDWQLSLTSTFFDHCVPNQPGFSSSVAAVTIIPGAKDLSLAWKKWYQAAGKLRRLKFIRNQIAERRHYDIQVGDEEEGLAKNGRISSVRFNLSPGGQSADEEGDETPREIYAEEGKNHDYYREVLGSLVEQEVESHIFEAMHFGPEQTAVYSREFAQSAAPCCPNGCFEGRIRNASIDDLLEMERYAASQLHKANLELREARSRATRAHAEFPIEDAAELEPVGSVNPILPDSLPPSERSKLRRNVSLEKAKMPSDLHLESELYQKTAVSFGSADGKTRLRPKPIVAKAQPSSELKADYELRTKRKTTEREDGSPRNSKPPPMKSIHEVPNDSNVHPCRTDWKSRPHDLVDQMTFGHNELKGRTSAQVAPWAKVQSIVSEMRSSSSEGSGRNRHVRGNRMPSGVWEWPTFLSLFGQTKEKASTITTWAKKQSAAAIDDISRESTYAVITFTSRQAAVAARQCLADGRAADRWVSLASIPIPPLADAASCDLLVCRNCCRPVTLSINDRQKNVRNYAALAMLAAIYSLYTIPLTLASTLLDPSNLQEVFPILAEWSDRDKFGVTKLISGLLSALIWTTFFALCPIMFKSIANFGSKATSVAQAEFKALQYFWWFMVLTAFTGQLLAQMVLYGFNDGLQFGTEFTSILRAVALSIPSGLSASWLNWIIVRCMIILPLNYLLQVNTFLFHYFGMPCCARVVRGGGPGGPTPYRIYVDSGVVLMCTLALAPASPLVAPACFFYFLFCQPVLRRNALFMYRPKYDGGGLRFPFIFDMAISALVVGQVLLCTSMALKQALGPAILAAVPIVPTILFSRNTKKKFLRAYQDAALLQTSLLDGWNTAEETSEKERQEFRKFLVDAHKAAYVPVCIAGAEDEDSFLTAEPAVVVPLESELADAGALEFVEEALNATPSQSHESENSPAVQVQENRPKLDRRASQHGATLRRAQMKG</sequence>
<feature type="transmembrane region" description="Helical" evidence="8">
    <location>
        <begin position="1010"/>
        <end position="1031"/>
    </location>
</feature>